<dbReference type="PANTHER" id="PTHR22946">
    <property type="entry name" value="DIENELACTONE HYDROLASE DOMAIN-CONTAINING PROTEIN-RELATED"/>
    <property type="match status" value="1"/>
</dbReference>
<dbReference type="Gene3D" id="3.40.50.1820">
    <property type="entry name" value="alpha/beta hydrolase"/>
    <property type="match status" value="1"/>
</dbReference>
<feature type="domain" description="Serine aminopeptidase S33" evidence="3">
    <location>
        <begin position="170"/>
        <end position="266"/>
    </location>
</feature>
<reference evidence="4 5" key="1">
    <citation type="submission" date="2019-11" db="EMBL/GenBank/DDBJ databases">
        <title>Draft genome of Amycolatopsis RM579.</title>
        <authorList>
            <person name="Duangmal K."/>
            <person name="Mingma R."/>
        </authorList>
    </citation>
    <scope>NUCLEOTIDE SEQUENCE [LARGE SCALE GENOMIC DNA]</scope>
    <source>
        <strain evidence="4 5">RM579</strain>
    </source>
</reference>
<evidence type="ECO:0000313" key="5">
    <source>
        <dbReference type="Proteomes" id="UP000440096"/>
    </source>
</evidence>
<name>A0A6N7YZB4_9PSEU</name>
<dbReference type="GO" id="GO:0052689">
    <property type="term" value="F:carboxylic ester hydrolase activity"/>
    <property type="evidence" value="ECO:0007669"/>
    <property type="project" value="UniProtKB-ARBA"/>
</dbReference>
<accession>A0A6N7YZB4</accession>
<dbReference type="Proteomes" id="UP000440096">
    <property type="component" value="Unassembled WGS sequence"/>
</dbReference>
<dbReference type="Pfam" id="PF12146">
    <property type="entry name" value="Hydrolase_4"/>
    <property type="match status" value="1"/>
</dbReference>
<evidence type="ECO:0000259" key="3">
    <source>
        <dbReference type="Pfam" id="PF12146"/>
    </source>
</evidence>
<comment type="caution">
    <text evidence="4">The sequence shown here is derived from an EMBL/GenBank/DDBJ whole genome shotgun (WGS) entry which is preliminary data.</text>
</comment>
<dbReference type="InterPro" id="IPR029058">
    <property type="entry name" value="AB_hydrolase_fold"/>
</dbReference>
<dbReference type="Gene3D" id="1.20.1440.110">
    <property type="entry name" value="acylaminoacyl peptidase"/>
    <property type="match status" value="1"/>
</dbReference>
<evidence type="ECO:0000256" key="1">
    <source>
        <dbReference type="ARBA" id="ARBA00008645"/>
    </source>
</evidence>
<dbReference type="SUPFAM" id="SSF53474">
    <property type="entry name" value="alpha/beta-Hydrolases"/>
    <property type="match status" value="1"/>
</dbReference>
<dbReference type="EMBL" id="WMBA01000010">
    <property type="protein sequence ID" value="MTD54253.1"/>
    <property type="molecule type" value="Genomic_DNA"/>
</dbReference>
<sequence length="385" mass="41389">MTTQSQAVEELAIVRREHTGRRIETEEALAALPAESQAALRQFSLERTMGYGVDYSDAVELRARVLGGQRWQEAATELAGTCLRRADDAGPAPRPTRIAYLRRSSALLRISQIMMLADTDERRTIFGDAAEQYARAAELSGDRERVTIETPGGPLAGWLLASDGPAVGSAVVVGGVEGWAMDFDSVGEALAARGIDALMLDGPGQGETRLTHRHYLTPRWLDAFRRAIDFLDAHAPGLPIGVIGNSMGGSFAMAVAASDTRIRACVDNGGAPAPSAVPPAGTFFTKMLTYAGTDETEQGLACWRTVTPLAAGPNAGYPLLVVHGGKDPLVSDEMALTMLRDAPTADKKMVVFSDGDHCIYNHKRDRDVLIADWLRLRLAEAKESM</sequence>
<protein>
    <recommendedName>
        <fullName evidence="3">Serine aminopeptidase S33 domain-containing protein</fullName>
    </recommendedName>
</protein>
<dbReference type="InterPro" id="IPR022742">
    <property type="entry name" value="Hydrolase_4"/>
</dbReference>
<keyword evidence="5" id="KW-1185">Reference proteome</keyword>
<evidence type="ECO:0000313" key="4">
    <source>
        <dbReference type="EMBL" id="MTD54253.1"/>
    </source>
</evidence>
<dbReference type="RefSeq" id="WP_154756447.1">
    <property type="nucleotide sequence ID" value="NZ_WMBA01000010.1"/>
</dbReference>
<organism evidence="4 5">
    <name type="scientific">Amycolatopsis pithecellobii</name>
    <dbReference type="NCBI Taxonomy" id="664692"/>
    <lineage>
        <taxon>Bacteria</taxon>
        <taxon>Bacillati</taxon>
        <taxon>Actinomycetota</taxon>
        <taxon>Actinomycetes</taxon>
        <taxon>Pseudonocardiales</taxon>
        <taxon>Pseudonocardiaceae</taxon>
        <taxon>Amycolatopsis</taxon>
    </lineage>
</organism>
<dbReference type="OrthoDB" id="9765647at2"/>
<dbReference type="InterPro" id="IPR050261">
    <property type="entry name" value="FrsA_esterase"/>
</dbReference>
<dbReference type="AlphaFoldDB" id="A0A6N7YZB4"/>
<keyword evidence="2" id="KW-0378">Hydrolase</keyword>
<dbReference type="PANTHER" id="PTHR22946:SF9">
    <property type="entry name" value="POLYKETIDE TRANSFERASE AF380"/>
    <property type="match status" value="1"/>
</dbReference>
<comment type="similarity">
    <text evidence="1">Belongs to the AB hydrolase superfamily.</text>
</comment>
<evidence type="ECO:0000256" key="2">
    <source>
        <dbReference type="ARBA" id="ARBA00022801"/>
    </source>
</evidence>
<proteinExistence type="inferred from homology"/>
<gene>
    <name evidence="4" type="ORF">GKO32_09740</name>
</gene>